<keyword evidence="2 6" id="KW-0678">Repressor</keyword>
<dbReference type="InterPro" id="IPR006458">
    <property type="entry name" value="Ovate_C"/>
</dbReference>
<evidence type="ECO:0000313" key="10">
    <source>
        <dbReference type="Proteomes" id="UP001443914"/>
    </source>
</evidence>
<evidence type="ECO:0000256" key="5">
    <source>
        <dbReference type="ARBA" id="ARBA00023242"/>
    </source>
</evidence>
<protein>
    <recommendedName>
        <fullName evidence="6">Transcription repressor</fullName>
    </recommendedName>
    <alternativeName>
        <fullName evidence="6">Ovate family protein</fullName>
    </alternativeName>
</protein>
<dbReference type="PANTHER" id="PTHR33057">
    <property type="entry name" value="TRANSCRIPTION REPRESSOR OFP7-RELATED"/>
    <property type="match status" value="1"/>
</dbReference>
<evidence type="ECO:0000259" key="8">
    <source>
        <dbReference type="PROSITE" id="PS51754"/>
    </source>
</evidence>
<dbReference type="NCBIfam" id="TIGR01568">
    <property type="entry name" value="A_thal_3678"/>
    <property type="match status" value="1"/>
</dbReference>
<keyword evidence="5 6" id="KW-0539">Nucleus</keyword>
<keyword evidence="10" id="KW-1185">Reference proteome</keyword>
<dbReference type="PROSITE" id="PS51754">
    <property type="entry name" value="OVATE"/>
    <property type="match status" value="1"/>
</dbReference>
<feature type="region of interest" description="Disordered" evidence="7">
    <location>
        <begin position="151"/>
        <end position="170"/>
    </location>
</feature>
<dbReference type="EMBL" id="JBDFQZ010000012">
    <property type="protein sequence ID" value="KAK9671955.1"/>
    <property type="molecule type" value="Genomic_DNA"/>
</dbReference>
<evidence type="ECO:0000256" key="6">
    <source>
        <dbReference type="RuleBase" id="RU367028"/>
    </source>
</evidence>
<evidence type="ECO:0000256" key="1">
    <source>
        <dbReference type="ARBA" id="ARBA00004123"/>
    </source>
</evidence>
<name>A0AAW1H7E3_SAPOF</name>
<proteinExistence type="predicted"/>
<sequence length="213" mass="23770">MSSMFKRNLHLCFFKIKCLPTSLSPPLTLDDDEDDHNYHLHTINNDFSTPSSTTFTTTTATTSFSSLSTTATMSTDDHNCHPPDFSTVFASQRFFVSSPGCSNSILDSCTTASPTKDVDTKIVGGGVPVKKDSPDPYSDFRRSMLEMIEARESDKHRTGGVRDNDKDDNNGDLREWEFLQELLLCYLNLNPKHTHKFIIGAFSDVLVSMLSPL</sequence>
<feature type="domain" description="OVATE" evidence="8">
    <location>
        <begin position="129"/>
        <end position="208"/>
    </location>
</feature>
<comment type="subcellular location">
    <subcellularLocation>
        <location evidence="1 6">Nucleus</location>
    </subcellularLocation>
</comment>
<dbReference type="EMBL" id="JBDFQZ010000012">
    <property type="protein sequence ID" value="KAK9671956.1"/>
    <property type="molecule type" value="Genomic_DNA"/>
</dbReference>
<reference evidence="9 10" key="1">
    <citation type="submission" date="2024-03" db="EMBL/GenBank/DDBJ databases">
        <title>WGS assembly of Saponaria officinalis var. Norfolk2.</title>
        <authorList>
            <person name="Jenkins J."/>
            <person name="Shu S."/>
            <person name="Grimwood J."/>
            <person name="Barry K."/>
            <person name="Goodstein D."/>
            <person name="Schmutz J."/>
            <person name="Leebens-Mack J."/>
            <person name="Osbourn A."/>
        </authorList>
    </citation>
    <scope>NUCLEOTIDE SEQUENCE [LARGE SCALE GENOMIC DNA]</scope>
    <source>
        <strain evidence="10">cv. Norfolk2</strain>
        <strain evidence="9">JIC</strain>
        <tissue evidence="9">Leaf</tissue>
    </source>
</reference>
<evidence type="ECO:0000256" key="7">
    <source>
        <dbReference type="SAM" id="MobiDB-lite"/>
    </source>
</evidence>
<dbReference type="GO" id="GO:0045892">
    <property type="term" value="P:negative regulation of DNA-templated transcription"/>
    <property type="evidence" value="ECO:0007669"/>
    <property type="project" value="UniProtKB-UniRule"/>
</dbReference>
<evidence type="ECO:0000256" key="3">
    <source>
        <dbReference type="ARBA" id="ARBA00023015"/>
    </source>
</evidence>
<dbReference type="Proteomes" id="UP001443914">
    <property type="component" value="Unassembled WGS sequence"/>
</dbReference>
<keyword evidence="4 6" id="KW-0804">Transcription</keyword>
<evidence type="ECO:0000313" key="9">
    <source>
        <dbReference type="EMBL" id="KAK9671956.1"/>
    </source>
</evidence>
<comment type="caution">
    <text evidence="9">The sequence shown here is derived from an EMBL/GenBank/DDBJ whole genome shotgun (WGS) entry which is preliminary data.</text>
</comment>
<evidence type="ECO:0000256" key="2">
    <source>
        <dbReference type="ARBA" id="ARBA00022491"/>
    </source>
</evidence>
<accession>A0AAW1H7E3</accession>
<dbReference type="Pfam" id="PF04844">
    <property type="entry name" value="Ovate"/>
    <property type="match status" value="1"/>
</dbReference>
<dbReference type="GO" id="GO:0005634">
    <property type="term" value="C:nucleus"/>
    <property type="evidence" value="ECO:0007669"/>
    <property type="project" value="UniProtKB-SubCell"/>
</dbReference>
<comment type="function">
    <text evidence="6">Transcriptional repressor that regulates multiple aspects of plant growth and development.</text>
</comment>
<evidence type="ECO:0000256" key="4">
    <source>
        <dbReference type="ARBA" id="ARBA00023163"/>
    </source>
</evidence>
<gene>
    <name evidence="9" type="ORF">RND81_12G066100</name>
</gene>
<organism evidence="9 10">
    <name type="scientific">Saponaria officinalis</name>
    <name type="common">Common soapwort</name>
    <name type="synonym">Lychnis saponaria</name>
    <dbReference type="NCBI Taxonomy" id="3572"/>
    <lineage>
        <taxon>Eukaryota</taxon>
        <taxon>Viridiplantae</taxon>
        <taxon>Streptophyta</taxon>
        <taxon>Embryophyta</taxon>
        <taxon>Tracheophyta</taxon>
        <taxon>Spermatophyta</taxon>
        <taxon>Magnoliopsida</taxon>
        <taxon>eudicotyledons</taxon>
        <taxon>Gunneridae</taxon>
        <taxon>Pentapetalae</taxon>
        <taxon>Caryophyllales</taxon>
        <taxon>Caryophyllaceae</taxon>
        <taxon>Caryophylleae</taxon>
        <taxon>Saponaria</taxon>
    </lineage>
</organism>
<keyword evidence="3 6" id="KW-0805">Transcription regulation</keyword>
<dbReference type="AlphaFoldDB" id="A0AAW1H7E3"/>
<dbReference type="InterPro" id="IPR038933">
    <property type="entry name" value="Ovate"/>
</dbReference>
<dbReference type="PANTHER" id="PTHR33057:SF21">
    <property type="entry name" value="TRANSCRIPTION REPRESSOR"/>
    <property type="match status" value="1"/>
</dbReference>